<gene>
    <name evidence="1" type="ORF">LCGC14_1085630</name>
</gene>
<evidence type="ECO:0000313" key="1">
    <source>
        <dbReference type="EMBL" id="KKN05622.1"/>
    </source>
</evidence>
<sequence length="126" mass="14460">MKDHKKPLGPGTLEAYVALQKQANDMAWDIGNHLGEVVNSICDVFGVKHPDSIYFDDAAEGDIGVPRLDRDFIEYIFWAEYDSANPDISTSETDFLESIPKEYMYIRLDQVKADVRRQINFDKDKK</sequence>
<protein>
    <submittedName>
        <fullName evidence="1">Uncharacterized protein</fullName>
    </submittedName>
</protein>
<dbReference type="EMBL" id="LAZR01004781">
    <property type="protein sequence ID" value="KKN05622.1"/>
    <property type="molecule type" value="Genomic_DNA"/>
</dbReference>
<comment type="caution">
    <text evidence="1">The sequence shown here is derived from an EMBL/GenBank/DDBJ whole genome shotgun (WGS) entry which is preliminary data.</text>
</comment>
<name>A0A0F9N1I7_9ZZZZ</name>
<proteinExistence type="predicted"/>
<feature type="non-terminal residue" evidence="1">
    <location>
        <position position="126"/>
    </location>
</feature>
<organism evidence="1">
    <name type="scientific">marine sediment metagenome</name>
    <dbReference type="NCBI Taxonomy" id="412755"/>
    <lineage>
        <taxon>unclassified sequences</taxon>
        <taxon>metagenomes</taxon>
        <taxon>ecological metagenomes</taxon>
    </lineage>
</organism>
<reference evidence="1" key="1">
    <citation type="journal article" date="2015" name="Nature">
        <title>Complex archaea that bridge the gap between prokaryotes and eukaryotes.</title>
        <authorList>
            <person name="Spang A."/>
            <person name="Saw J.H."/>
            <person name="Jorgensen S.L."/>
            <person name="Zaremba-Niedzwiedzka K."/>
            <person name="Martijn J."/>
            <person name="Lind A.E."/>
            <person name="van Eijk R."/>
            <person name="Schleper C."/>
            <person name="Guy L."/>
            <person name="Ettema T.J."/>
        </authorList>
    </citation>
    <scope>NUCLEOTIDE SEQUENCE</scope>
</reference>
<accession>A0A0F9N1I7</accession>
<dbReference type="AlphaFoldDB" id="A0A0F9N1I7"/>